<keyword evidence="1" id="KW-0472">Membrane</keyword>
<keyword evidence="1" id="KW-1133">Transmembrane helix</keyword>
<gene>
    <name evidence="2" type="ORF">M3P19_09585</name>
</gene>
<reference evidence="2 3" key="1">
    <citation type="submission" date="2022-05" db="EMBL/GenBank/DDBJ databases">
        <authorList>
            <person name="Park J.-S."/>
        </authorList>
    </citation>
    <scope>NUCLEOTIDE SEQUENCE [LARGE SCALE GENOMIC DNA]</scope>
    <source>
        <strain evidence="2 3">2012CJ35-5</strain>
    </source>
</reference>
<keyword evidence="3" id="KW-1185">Reference proteome</keyword>
<feature type="transmembrane region" description="Helical" evidence="1">
    <location>
        <begin position="85"/>
        <end position="106"/>
    </location>
</feature>
<feature type="transmembrane region" description="Helical" evidence="1">
    <location>
        <begin position="112"/>
        <end position="130"/>
    </location>
</feature>
<name>A0ABT0PSM2_9FLAO</name>
<organism evidence="2 3">
    <name type="scientific">Flagellimonas spongiicola</name>
    <dbReference type="NCBI Taxonomy" id="2942208"/>
    <lineage>
        <taxon>Bacteria</taxon>
        <taxon>Pseudomonadati</taxon>
        <taxon>Bacteroidota</taxon>
        <taxon>Flavobacteriia</taxon>
        <taxon>Flavobacteriales</taxon>
        <taxon>Flavobacteriaceae</taxon>
        <taxon>Flagellimonas</taxon>
    </lineage>
</organism>
<keyword evidence="1" id="KW-0812">Transmembrane</keyword>
<protein>
    <submittedName>
        <fullName evidence="2">DoxX family protein</fullName>
    </submittedName>
</protein>
<dbReference type="Proteomes" id="UP001203607">
    <property type="component" value="Unassembled WGS sequence"/>
</dbReference>
<sequence length="131" mass="14330">MEHFTSNAAQILLLASLAIIFLQSGFDKILDWKGNLSWLRGHFAKTPFKGMVPLLLGVVLFAEVLTGALCTIGCFELLYLGESTYAFCGASTAGLTLLLLLTGQRIAKDYEGAKTIVIHLIMTTFLLYLLN</sequence>
<feature type="transmembrane region" description="Helical" evidence="1">
    <location>
        <begin position="51"/>
        <end position="78"/>
    </location>
</feature>
<dbReference type="RefSeq" id="WP_249657446.1">
    <property type="nucleotide sequence ID" value="NZ_JAMFMA010000002.1"/>
</dbReference>
<evidence type="ECO:0000313" key="2">
    <source>
        <dbReference type="EMBL" id="MCL6274261.1"/>
    </source>
</evidence>
<dbReference type="EMBL" id="JAMFMA010000002">
    <property type="protein sequence ID" value="MCL6274261.1"/>
    <property type="molecule type" value="Genomic_DNA"/>
</dbReference>
<proteinExistence type="predicted"/>
<evidence type="ECO:0000313" key="3">
    <source>
        <dbReference type="Proteomes" id="UP001203607"/>
    </source>
</evidence>
<comment type="caution">
    <text evidence="2">The sequence shown here is derived from an EMBL/GenBank/DDBJ whole genome shotgun (WGS) entry which is preliminary data.</text>
</comment>
<evidence type="ECO:0000256" key="1">
    <source>
        <dbReference type="SAM" id="Phobius"/>
    </source>
</evidence>
<accession>A0ABT0PSM2</accession>